<protein>
    <submittedName>
        <fullName evidence="5">AAA-like domain-containing protein</fullName>
    </submittedName>
</protein>
<dbReference type="EMBL" id="JACKZP010000016">
    <property type="protein sequence ID" value="MBC1301565.1"/>
    <property type="molecule type" value="Genomic_DNA"/>
</dbReference>
<dbReference type="Pfam" id="PF00400">
    <property type="entry name" value="WD40"/>
    <property type="match status" value="11"/>
</dbReference>
<organism evidence="5 6">
    <name type="scientific">Trichormus variabilis N2B</name>
    <dbReference type="NCBI Taxonomy" id="2681315"/>
    <lineage>
        <taxon>Bacteria</taxon>
        <taxon>Bacillati</taxon>
        <taxon>Cyanobacteriota</taxon>
        <taxon>Cyanophyceae</taxon>
        <taxon>Nostocales</taxon>
        <taxon>Nostocaceae</taxon>
        <taxon>Trichormus</taxon>
    </lineage>
</organism>
<name>A0ABR6S594_ANAVA</name>
<dbReference type="SUPFAM" id="SSF50978">
    <property type="entry name" value="WD40 repeat-like"/>
    <property type="match status" value="2"/>
</dbReference>
<evidence type="ECO:0000256" key="1">
    <source>
        <dbReference type="ARBA" id="ARBA00022574"/>
    </source>
</evidence>
<evidence type="ECO:0000313" key="5">
    <source>
        <dbReference type="EMBL" id="MBC1301565.1"/>
    </source>
</evidence>
<dbReference type="RefSeq" id="WP_011321471.1">
    <property type="nucleotide sequence ID" value="NZ_JACKZP010000016.1"/>
</dbReference>
<dbReference type="InterPro" id="IPR015943">
    <property type="entry name" value="WD40/YVTN_repeat-like_dom_sf"/>
</dbReference>
<gene>
    <name evidence="5" type="ORF">GNE12_06505</name>
</gene>
<feature type="coiled-coil region" evidence="4">
    <location>
        <begin position="496"/>
        <end position="644"/>
    </location>
</feature>
<dbReference type="InterPro" id="IPR027417">
    <property type="entry name" value="P-loop_NTPase"/>
</dbReference>
<reference evidence="5 6" key="1">
    <citation type="submission" date="2019-11" db="EMBL/GenBank/DDBJ databases">
        <title>Comparison of genomes from free-living endosymbiotic cyanobacteria isolated from Azolla.</title>
        <authorList>
            <person name="Thiel T."/>
            <person name="Pratte B."/>
        </authorList>
    </citation>
    <scope>NUCLEOTIDE SEQUENCE [LARGE SCALE GENOMIC DNA]</scope>
    <source>
        <strain evidence="5 6">N2B</strain>
    </source>
</reference>
<dbReference type="InterPro" id="IPR036322">
    <property type="entry name" value="WD40_repeat_dom_sf"/>
</dbReference>
<dbReference type="GeneID" id="58722385"/>
<feature type="repeat" description="WD" evidence="3">
    <location>
        <begin position="1367"/>
        <end position="1398"/>
    </location>
</feature>
<keyword evidence="6" id="KW-1185">Reference proteome</keyword>
<feature type="repeat" description="WD" evidence="3">
    <location>
        <begin position="841"/>
        <end position="874"/>
    </location>
</feature>
<accession>A0ABR6S594</accession>
<dbReference type="Gene3D" id="3.40.50.300">
    <property type="entry name" value="P-loop containing nucleotide triphosphate hydrolases"/>
    <property type="match status" value="1"/>
</dbReference>
<dbReference type="PANTHER" id="PTHR19848:SF8">
    <property type="entry name" value="F-BOX AND WD REPEAT DOMAIN CONTAINING 7"/>
    <property type="match status" value="1"/>
</dbReference>
<evidence type="ECO:0000313" key="6">
    <source>
        <dbReference type="Proteomes" id="UP000570851"/>
    </source>
</evidence>
<dbReference type="PROSITE" id="PS00678">
    <property type="entry name" value="WD_REPEATS_1"/>
    <property type="match status" value="4"/>
</dbReference>
<evidence type="ECO:0000256" key="3">
    <source>
        <dbReference type="PROSITE-ProRule" id="PRU00221"/>
    </source>
</evidence>
<comment type="caution">
    <text evidence="5">The sequence shown here is derived from an EMBL/GenBank/DDBJ whole genome shotgun (WGS) entry which is preliminary data.</text>
</comment>
<feature type="repeat" description="WD" evidence="3">
    <location>
        <begin position="1143"/>
        <end position="1184"/>
    </location>
</feature>
<dbReference type="PRINTS" id="PR00320">
    <property type="entry name" value="GPROTEINBRPT"/>
</dbReference>
<dbReference type="InterPro" id="IPR020472">
    <property type="entry name" value="WD40_PAC1"/>
</dbReference>
<dbReference type="Proteomes" id="UP000570851">
    <property type="component" value="Unassembled WGS sequence"/>
</dbReference>
<feature type="repeat" description="WD" evidence="3">
    <location>
        <begin position="759"/>
        <end position="792"/>
    </location>
</feature>
<evidence type="ECO:0000256" key="4">
    <source>
        <dbReference type="SAM" id="Coils"/>
    </source>
</evidence>
<dbReference type="SMART" id="SM00320">
    <property type="entry name" value="WD40"/>
    <property type="match status" value="13"/>
</dbReference>
<feature type="repeat" description="WD" evidence="3">
    <location>
        <begin position="1407"/>
        <end position="1448"/>
    </location>
</feature>
<sequence length="1477" mass="165114">MTTSPEPQPANHSTLFSYQVGGSLPIDNPAYVERQADRELYERLKAGEYCFVFNSRQMGKSSLRVRAMQKLQQDGVVCAVIDPQTRGTTLREDQWYAGTIKRLIGDLHLQDKIDFPGWWKQLDGQSISVVERFYEFIDQILLPQTTQNITIFVEEVDNLLSLKFDTDGFFILIRSLYERRAEKPDYTRLTFAFLGVATPSDLIRSRRSSSFNIGHAVEMSGFQLAEAEPLQQGLIGKVSDPQAVMQSVLTWTGGQPFLTQKVLNLVVQQVNSSLSPQELVEQVVCAKVIDNWETQDVPPHLKTIRDRILQSDEQGRGRLLGLYQQVLDQGGIAADESYEQMQLRLTGLVVKRDGKLNVYNPIYAAVFNQQWVDRALADLRPSFYAEAMKAWQESDEQKQSFLLRGQALEDAEAWAKGKRLSDEDDRFLRESREVEKQDIDRKLEAERLARETAEQANQILLEAEQTAKGKVRVGSIILAGTLVVAGVASVWAGISVNDANVKVANTQKEAKELTDKANQRVKEANIQVANTKEEAKNRTKKADDDVRLALENLGKITKQAKIDKETAAKSLIEAQVKQKEANRKVEQAKKDLAAAKAELKNVDRQSQEKVAAAQAKVTDAEAKVAQAIQLREKAEKEAREAQDNTRLALQGNALEQSGIVAMQQFDSEELNSLIKSIRSARNLENLVKNGTSLENYPAFSPLFALQKILDKIFEVNQLTGHQGWVRGIRFSPNGRLIVTSGSDGTVRIWDYLGKQQIEFKAHWGSILSVNFSPDSKLIATASDDGMVRIWNLLGEMLSEYKHQNVIRDVAFSPDSKFIVTGGEDGDINLWSLQEKQKIKNWMAEQGAIYSLSISSDGQYIATAGKDRIAKLWNLVGQKLSEFKSPNGSFRSISFSPDGRLLATAGDDSKARLWKLSGEQLAEFKGHVGWVRDVSFSPDGKLLATAGDDGKVRLWHLSGKQLIEFKGHQGGVLSVRFSPNKKLLATTGTDSNAKVWSLAGKQLNPDVLYSTRPFLKNIEGESSNECFSLYAPGLYPERVSSSLFEDNQVGRISFENRTSRIIKVKLYHPDVPGIAFGEYPVEAKSIWTFPPEGEDYGFGSDWGIQADNSKICVLGRVSNWNLSSNSKIPHIFKTSSDRFPLGDSFENQNIVNSVSFNPSGQILATAELNGMVRFWDLSKKELSRWKANNYGGIVNINFSSDGKYVATAIPGKVIIWDLSGKPIVQYNNTYHVSFSYDNRYLATVLQASNTELSKVQIWNWQNPSQKQPIKEWPLSPSKDRDVGVYSMNFSQDGQKILIAGTLQVNRYSIVDSPVQLRDISGKMLAEFKGHRGGVFSANFSPDQKQVLTGGMDGTVRLWDLSGVQQSQWKAHKGWVRSVIFIDNQRIATVGDDGLVKLWSRSGQQLAEFAGHQGKISSIAFRAVDQTIVTSGYDGTVRTWHIDNLSELLKKGCDWLHDYLSTNPNVTESDRQMCGIVKH</sequence>
<dbReference type="Pfam" id="PF14516">
    <property type="entry name" value="AAA_35"/>
    <property type="match status" value="1"/>
</dbReference>
<dbReference type="InterPro" id="IPR019775">
    <property type="entry name" value="WD40_repeat_CS"/>
</dbReference>
<keyword evidence="4" id="KW-0175">Coiled coil</keyword>
<feature type="repeat" description="WD" evidence="3">
    <location>
        <begin position="799"/>
        <end position="840"/>
    </location>
</feature>
<evidence type="ECO:0000256" key="2">
    <source>
        <dbReference type="ARBA" id="ARBA00022737"/>
    </source>
</evidence>
<feature type="repeat" description="WD" evidence="3">
    <location>
        <begin position="1326"/>
        <end position="1360"/>
    </location>
</feature>
<dbReference type="InterPro" id="IPR001680">
    <property type="entry name" value="WD40_rpt"/>
</dbReference>
<feature type="repeat" description="WD" evidence="3">
    <location>
        <begin position="964"/>
        <end position="997"/>
    </location>
</feature>
<proteinExistence type="predicted"/>
<dbReference type="PANTHER" id="PTHR19848">
    <property type="entry name" value="WD40 REPEAT PROTEIN"/>
    <property type="match status" value="1"/>
</dbReference>
<dbReference type="SUPFAM" id="SSF52540">
    <property type="entry name" value="P-loop containing nucleoside triphosphate hydrolases"/>
    <property type="match status" value="1"/>
</dbReference>
<dbReference type="PROSITE" id="PS50082">
    <property type="entry name" value="WD_REPEATS_2"/>
    <property type="match status" value="11"/>
</dbReference>
<keyword evidence="1 3" id="KW-0853">WD repeat</keyword>
<dbReference type="Gene3D" id="2.130.10.10">
    <property type="entry name" value="YVTN repeat-like/Quinoprotein amine dehydrogenase"/>
    <property type="match status" value="4"/>
</dbReference>
<keyword evidence="2" id="KW-0677">Repeat</keyword>
<dbReference type="CDD" id="cd00200">
    <property type="entry name" value="WD40"/>
    <property type="match status" value="2"/>
</dbReference>
<feature type="repeat" description="WD" evidence="3">
    <location>
        <begin position="923"/>
        <end position="964"/>
    </location>
</feature>
<feature type="repeat" description="WD" evidence="3">
    <location>
        <begin position="882"/>
        <end position="923"/>
    </location>
</feature>
<feature type="repeat" description="WD" evidence="3">
    <location>
        <begin position="718"/>
        <end position="750"/>
    </location>
</feature>
<dbReference type="PROSITE" id="PS50294">
    <property type="entry name" value="WD_REPEATS_REGION"/>
    <property type="match status" value="10"/>
</dbReference>